<keyword evidence="3" id="KW-0732">Signal</keyword>
<name>A0A0C2WLN0_AMAMK</name>
<dbReference type="GO" id="GO:0016020">
    <property type="term" value="C:membrane"/>
    <property type="evidence" value="ECO:0007669"/>
    <property type="project" value="GOC"/>
</dbReference>
<protein>
    <recommendedName>
        <fullName evidence="2">N-acetylglucosaminylphosphatidylinositol deacetylase</fullName>
        <ecNumber evidence="2">3.5.1.89</ecNumber>
    </recommendedName>
</protein>
<dbReference type="InterPro" id="IPR003737">
    <property type="entry name" value="GlcNAc_PI_deacetylase-related"/>
</dbReference>
<dbReference type="GO" id="GO:0000225">
    <property type="term" value="F:N-acetylglucosaminylphosphatidylinositol deacetylase activity"/>
    <property type="evidence" value="ECO:0007669"/>
    <property type="project" value="UniProtKB-EC"/>
</dbReference>
<evidence type="ECO:0000313" key="5">
    <source>
        <dbReference type="Proteomes" id="UP000054549"/>
    </source>
</evidence>
<dbReference type="PANTHER" id="PTHR12993">
    <property type="entry name" value="N-ACETYLGLUCOSAMINYL-PHOSPHATIDYLINOSITOL DE-N-ACETYLASE-RELATED"/>
    <property type="match status" value="1"/>
</dbReference>
<dbReference type="SUPFAM" id="SSF102588">
    <property type="entry name" value="LmbE-like"/>
    <property type="match status" value="1"/>
</dbReference>
<evidence type="ECO:0000256" key="2">
    <source>
        <dbReference type="ARBA" id="ARBA00012176"/>
    </source>
</evidence>
<proteinExistence type="inferred from homology"/>
<dbReference type="EMBL" id="KN818383">
    <property type="protein sequence ID" value="KIL57088.1"/>
    <property type="molecule type" value="Genomic_DNA"/>
</dbReference>
<reference evidence="4 5" key="1">
    <citation type="submission" date="2014-04" db="EMBL/GenBank/DDBJ databases">
        <title>Evolutionary Origins and Diversification of the Mycorrhizal Mutualists.</title>
        <authorList>
            <consortium name="DOE Joint Genome Institute"/>
            <consortium name="Mycorrhizal Genomics Consortium"/>
            <person name="Kohler A."/>
            <person name="Kuo A."/>
            <person name="Nagy L.G."/>
            <person name="Floudas D."/>
            <person name="Copeland A."/>
            <person name="Barry K.W."/>
            <person name="Cichocki N."/>
            <person name="Veneault-Fourrey C."/>
            <person name="LaButti K."/>
            <person name="Lindquist E.A."/>
            <person name="Lipzen A."/>
            <person name="Lundell T."/>
            <person name="Morin E."/>
            <person name="Murat C."/>
            <person name="Riley R."/>
            <person name="Ohm R."/>
            <person name="Sun H."/>
            <person name="Tunlid A."/>
            <person name="Henrissat B."/>
            <person name="Grigoriev I.V."/>
            <person name="Hibbett D.S."/>
            <person name="Martin F."/>
        </authorList>
    </citation>
    <scope>NUCLEOTIDE SEQUENCE [LARGE SCALE GENOMIC DNA]</scope>
    <source>
        <strain evidence="4 5">Koide BX008</strain>
    </source>
</reference>
<dbReference type="UniPathway" id="UPA00196"/>
<keyword evidence="5" id="KW-1185">Reference proteome</keyword>
<dbReference type="EC" id="3.5.1.89" evidence="2"/>
<dbReference type="Proteomes" id="UP000054549">
    <property type="component" value="Unassembled WGS sequence"/>
</dbReference>
<dbReference type="GO" id="GO:0005783">
    <property type="term" value="C:endoplasmic reticulum"/>
    <property type="evidence" value="ECO:0007669"/>
    <property type="project" value="TreeGrafter"/>
</dbReference>
<organism evidence="4 5">
    <name type="scientific">Amanita muscaria (strain Koide BX008)</name>
    <dbReference type="NCBI Taxonomy" id="946122"/>
    <lineage>
        <taxon>Eukaryota</taxon>
        <taxon>Fungi</taxon>
        <taxon>Dikarya</taxon>
        <taxon>Basidiomycota</taxon>
        <taxon>Agaricomycotina</taxon>
        <taxon>Agaricomycetes</taxon>
        <taxon>Agaricomycetidae</taxon>
        <taxon>Agaricales</taxon>
        <taxon>Pluteineae</taxon>
        <taxon>Amanitaceae</taxon>
        <taxon>Amanita</taxon>
    </lineage>
</organism>
<dbReference type="AlphaFoldDB" id="A0A0C2WLN0"/>
<dbReference type="InParanoid" id="A0A0C2WLN0"/>
<dbReference type="Gene3D" id="3.40.50.10320">
    <property type="entry name" value="LmbE-like"/>
    <property type="match status" value="1"/>
</dbReference>
<dbReference type="Pfam" id="PF02585">
    <property type="entry name" value="PIG-L"/>
    <property type="match status" value="1"/>
</dbReference>
<dbReference type="PANTHER" id="PTHR12993:SF11">
    <property type="entry name" value="N-ACETYLGLUCOSAMINYL-PHOSPHATIDYLINOSITOL DE-N-ACETYLASE"/>
    <property type="match status" value="1"/>
</dbReference>
<evidence type="ECO:0000256" key="3">
    <source>
        <dbReference type="SAM" id="SignalP"/>
    </source>
</evidence>
<feature type="signal peptide" evidence="3">
    <location>
        <begin position="1"/>
        <end position="22"/>
    </location>
</feature>
<gene>
    <name evidence="4" type="ORF">M378DRAFT_133511</name>
</gene>
<comment type="similarity">
    <text evidence="1">Belongs to the PIGL family.</text>
</comment>
<feature type="chain" id="PRO_5002173651" description="N-acetylglucosaminylphosphatidylinositol deacetylase" evidence="3">
    <location>
        <begin position="23"/>
        <end position="284"/>
    </location>
</feature>
<accession>A0A0C2WLN0</accession>
<evidence type="ECO:0000313" key="4">
    <source>
        <dbReference type="EMBL" id="KIL57088.1"/>
    </source>
</evidence>
<dbReference type="FunCoup" id="A0A0C2WLN0">
    <property type="interactions" value="278"/>
</dbReference>
<evidence type="ECO:0000256" key="1">
    <source>
        <dbReference type="ARBA" id="ARBA00006066"/>
    </source>
</evidence>
<dbReference type="InterPro" id="IPR024078">
    <property type="entry name" value="LmbE-like_dom_sf"/>
</dbReference>
<dbReference type="GO" id="GO:0006506">
    <property type="term" value="P:GPI anchor biosynthetic process"/>
    <property type="evidence" value="ECO:0007669"/>
    <property type="project" value="UniProtKB-UniPathway"/>
</dbReference>
<sequence length="284" mass="31952">MLPLYILVFAVLLGVLKSPKHSNNVFSGSRVLLLTAHPDDECLFFAPTVLALADDAQVYSLTLSVGNADGLGQVRKQELQGSLDILGIIPGRRWTVDHDQLQDNITQHWDAEVIASTIRPYVLQHQIDIILTFDHDGVSSHPNHKSLPSGTKELIQNLTSVAPPRLFTLITVPVLTKYNSILSPLLAKMDLSVSRAMYYLVITISNLLQHTFHIPITSEPDYAVDVEKTHAIMPVFVSGVNEYWQAVQAMRAHASQLVWFRYLYVSFSRYMWVNEWVEVKVPPP</sequence>
<dbReference type="STRING" id="946122.A0A0C2WLN0"/>
<dbReference type="OrthoDB" id="440160at2759"/>
<dbReference type="HOGENOM" id="CLU_034979_0_2_1"/>